<evidence type="ECO:0000256" key="3">
    <source>
        <dbReference type="ARBA" id="ARBA00022741"/>
    </source>
</evidence>
<dbReference type="InterPro" id="IPR009000">
    <property type="entry name" value="Transl_B-barrel_sf"/>
</dbReference>
<dbReference type="HOGENOM" id="CLU_027154_0_1_2"/>
<dbReference type="Gene3D" id="2.40.30.10">
    <property type="entry name" value="Translation factors"/>
    <property type="match status" value="2"/>
</dbReference>
<dbReference type="InterPro" id="IPR050543">
    <property type="entry name" value="eIF2G"/>
</dbReference>
<evidence type="ECO:0000313" key="10">
    <source>
        <dbReference type="Proteomes" id="UP000007485"/>
    </source>
</evidence>
<dbReference type="RefSeq" id="WP_013604934.1">
    <property type="nucleotide sequence ID" value="NC_015151.1"/>
</dbReference>
<dbReference type="InterPro" id="IPR009001">
    <property type="entry name" value="Transl_elong_EF1A/Init_IF2_C"/>
</dbReference>
<dbReference type="OrthoDB" id="7798at2157"/>
<evidence type="ECO:0000256" key="7">
    <source>
        <dbReference type="ARBA" id="ARBA00048107"/>
    </source>
</evidence>
<proteinExistence type="predicted"/>
<dbReference type="InterPro" id="IPR000795">
    <property type="entry name" value="T_Tr_GTP-bd_dom"/>
</dbReference>
<dbReference type="SUPFAM" id="SSF50465">
    <property type="entry name" value="EF-Tu/eEF-1alpha/eIF2-gamma C-terminal domain"/>
    <property type="match status" value="1"/>
</dbReference>
<keyword evidence="3" id="KW-0547">Nucleotide-binding</keyword>
<dbReference type="EMBL" id="CP002529">
    <property type="protein sequence ID" value="ADY01772.1"/>
    <property type="molecule type" value="Genomic_DNA"/>
</dbReference>
<dbReference type="SUPFAM" id="SSF52540">
    <property type="entry name" value="P-loop containing nucleoside triphosphate hydrolases"/>
    <property type="match status" value="1"/>
</dbReference>
<dbReference type="eggNOG" id="arCOG01563">
    <property type="taxonomic scope" value="Archaea"/>
</dbReference>
<dbReference type="KEGG" id="vmo:VMUT_1568"/>
<dbReference type="FunFam" id="2.40.30.10:FF:000009">
    <property type="entry name" value="Eukaryotic translation initiation factor 2 subunit gamma"/>
    <property type="match status" value="1"/>
</dbReference>
<dbReference type="GO" id="GO:0003743">
    <property type="term" value="F:translation initiation factor activity"/>
    <property type="evidence" value="ECO:0007669"/>
    <property type="project" value="UniProtKB-KW"/>
</dbReference>
<dbReference type="CDD" id="cd03688">
    <property type="entry name" value="eIF2_gamma_II"/>
    <property type="match status" value="1"/>
</dbReference>
<keyword evidence="6" id="KW-0342">GTP-binding</keyword>
<feature type="domain" description="Tr-type G" evidence="8">
    <location>
        <begin position="6"/>
        <end position="209"/>
    </location>
</feature>
<evidence type="ECO:0000256" key="1">
    <source>
        <dbReference type="ARBA" id="ARBA00011986"/>
    </source>
</evidence>
<dbReference type="InterPro" id="IPR044127">
    <property type="entry name" value="eIF2g_dom_2"/>
</dbReference>
<dbReference type="Proteomes" id="UP000007485">
    <property type="component" value="Chromosome"/>
</dbReference>
<dbReference type="AlphaFoldDB" id="F0QTY6"/>
<accession>F0QTY6</accession>
<sequence>MSKYIYPDAIIATAGHVDHGKTTLVHALSGVWVARYSEEIKRAMTVKLGYITIGLYECPSMDSEFRIISDGLLKDGKCPNGDEPALKRKVSILDVPGHEVLISTMISGISYIDAALLVIDASMPVPQPQTEEHFTALTIMGLNKLIVVQNKLDLVNKEQALENYKQIKQFLGNTWAKNSPVIPISSLHKVNIEVISTLIDKLVPPREASGGDFRMFVLRSFNVNKPGTSPDKLVGGVLGGTVIKGSAKVNDEIEIRPGLKLGNKYEPIITRIVSIAIGNERIEEARPGGLVGIGTELDPALTKADSLVGSVVGKPGTLPPVWSELTLEFHRIEKPGDQALRDVTFKPRDIVMVHVGSAAVMGIVKGFHGGKLDITLRKAVSTEQNSKVVITKQVNNRWRIVGYGILKDGNTVLE</sequence>
<dbReference type="PANTHER" id="PTHR42854">
    <property type="entry name" value="EUKARYOTIC TRANSLATION INITIATION FACTOR 2 SUBUNIT 3 FAMILY MEMBER"/>
    <property type="match status" value="1"/>
</dbReference>
<dbReference type="GO" id="GO:0005829">
    <property type="term" value="C:cytosol"/>
    <property type="evidence" value="ECO:0007669"/>
    <property type="project" value="TreeGrafter"/>
</dbReference>
<evidence type="ECO:0000256" key="2">
    <source>
        <dbReference type="ARBA" id="ARBA00022540"/>
    </source>
</evidence>
<name>F0QTY6_VULM7</name>
<keyword evidence="5" id="KW-0648">Protein biosynthesis</keyword>
<evidence type="ECO:0000256" key="5">
    <source>
        <dbReference type="ARBA" id="ARBA00022917"/>
    </source>
</evidence>
<dbReference type="Gene3D" id="3.40.50.300">
    <property type="entry name" value="P-loop containing nucleotide triphosphate hydrolases"/>
    <property type="match status" value="1"/>
</dbReference>
<comment type="catalytic activity">
    <reaction evidence="7">
        <text>GTP + H2O = GDP + phosphate + H(+)</text>
        <dbReference type="Rhea" id="RHEA:19669"/>
        <dbReference type="ChEBI" id="CHEBI:15377"/>
        <dbReference type="ChEBI" id="CHEBI:15378"/>
        <dbReference type="ChEBI" id="CHEBI:37565"/>
        <dbReference type="ChEBI" id="CHEBI:43474"/>
        <dbReference type="ChEBI" id="CHEBI:58189"/>
        <dbReference type="EC" id="3.6.5.3"/>
    </reaction>
</comment>
<dbReference type="EC" id="3.6.5.3" evidence="1"/>
<organism evidence="9 10">
    <name type="scientific">Vulcanisaeta moutnovskia (strain 768-28)</name>
    <dbReference type="NCBI Taxonomy" id="985053"/>
    <lineage>
        <taxon>Archaea</taxon>
        <taxon>Thermoproteota</taxon>
        <taxon>Thermoprotei</taxon>
        <taxon>Thermoproteales</taxon>
        <taxon>Thermoproteaceae</taxon>
        <taxon>Vulcanisaeta</taxon>
    </lineage>
</organism>
<protein>
    <recommendedName>
        <fullName evidence="1">protein-synthesizing GTPase</fullName>
        <ecNumber evidence="1">3.6.5.3</ecNumber>
    </recommendedName>
</protein>
<dbReference type="GO" id="GO:0001731">
    <property type="term" value="P:formation of translation preinitiation complex"/>
    <property type="evidence" value="ECO:0007669"/>
    <property type="project" value="TreeGrafter"/>
</dbReference>
<keyword evidence="4" id="KW-0378">Hydrolase</keyword>
<dbReference type="GO" id="GO:0005525">
    <property type="term" value="F:GTP binding"/>
    <property type="evidence" value="ECO:0007669"/>
    <property type="project" value="UniProtKB-KW"/>
</dbReference>
<dbReference type="NCBIfam" id="NF003077">
    <property type="entry name" value="PRK04000.1"/>
    <property type="match status" value="1"/>
</dbReference>
<gene>
    <name evidence="9" type="ordered locus">VMUT_1568</name>
</gene>
<dbReference type="PRINTS" id="PR00315">
    <property type="entry name" value="ELONGATNFCT"/>
</dbReference>
<dbReference type="InterPro" id="IPR027417">
    <property type="entry name" value="P-loop_NTPase"/>
</dbReference>
<dbReference type="STRING" id="985053.VMUT_1568"/>
<dbReference type="GO" id="GO:0000049">
    <property type="term" value="F:tRNA binding"/>
    <property type="evidence" value="ECO:0007669"/>
    <property type="project" value="InterPro"/>
</dbReference>
<reference evidence="9 10" key="1">
    <citation type="journal article" date="2011" name="J. Bacteriol.">
        <title>Complete genome sequence of 'Vulcanisaeta moutnovskia' strain 768-28, a novel member of the hyperthermophilic crenarchaeal genus vulcanisaeta.</title>
        <authorList>
            <person name="Gumerov V.M."/>
            <person name="Mardanov A.V."/>
            <person name="Beletsky A.V."/>
            <person name="Prokofeva M.I."/>
            <person name="Bonch-Osmolovskaya E.A."/>
            <person name="Ravin N.V."/>
            <person name="Skryabin K.G."/>
        </authorList>
    </citation>
    <scope>NUCLEOTIDE SEQUENCE [LARGE SCALE GENOMIC DNA]</scope>
    <source>
        <strain evidence="9 10">768-28</strain>
    </source>
</reference>
<dbReference type="Pfam" id="PF00009">
    <property type="entry name" value="GTP_EFTU"/>
    <property type="match status" value="1"/>
</dbReference>
<evidence type="ECO:0000259" key="8">
    <source>
        <dbReference type="PROSITE" id="PS51722"/>
    </source>
</evidence>
<dbReference type="PANTHER" id="PTHR42854:SF3">
    <property type="entry name" value="EUKARYOTIC TRANSLATION INITIATION FACTOR 2 SUBUNIT 3-RELATED"/>
    <property type="match status" value="1"/>
</dbReference>
<dbReference type="PROSITE" id="PS51722">
    <property type="entry name" value="G_TR_2"/>
    <property type="match status" value="1"/>
</dbReference>
<evidence type="ECO:0000256" key="4">
    <source>
        <dbReference type="ARBA" id="ARBA00022801"/>
    </source>
</evidence>
<dbReference type="InterPro" id="IPR015256">
    <property type="entry name" value="eIF2g_C"/>
</dbReference>
<evidence type="ECO:0000256" key="6">
    <source>
        <dbReference type="ARBA" id="ARBA00023134"/>
    </source>
</evidence>
<keyword evidence="2" id="KW-0396">Initiation factor</keyword>
<keyword evidence="10" id="KW-1185">Reference proteome</keyword>
<dbReference type="GeneID" id="10289220"/>
<dbReference type="GO" id="GO:0003924">
    <property type="term" value="F:GTPase activity"/>
    <property type="evidence" value="ECO:0007669"/>
    <property type="project" value="InterPro"/>
</dbReference>
<dbReference type="SUPFAM" id="SSF50447">
    <property type="entry name" value="Translation proteins"/>
    <property type="match status" value="1"/>
</dbReference>
<evidence type="ECO:0000313" key="9">
    <source>
        <dbReference type="EMBL" id="ADY01772.1"/>
    </source>
</evidence>
<dbReference type="Pfam" id="PF09173">
    <property type="entry name" value="eIF2_C"/>
    <property type="match status" value="1"/>
</dbReference>